<feature type="coiled-coil region" evidence="1">
    <location>
        <begin position="27"/>
        <end position="104"/>
    </location>
</feature>
<reference evidence="2 3" key="1">
    <citation type="submission" date="2017-02" db="EMBL/GenBank/DDBJ databases">
        <authorList>
            <person name="Peterson S.W."/>
        </authorList>
    </citation>
    <scope>NUCLEOTIDE SEQUENCE [LARGE SCALE GENOMIC DNA]</scope>
    <source>
        <strain evidence="2 3">ATCC 17233</strain>
    </source>
</reference>
<accession>A0A1T4QN53</accession>
<proteinExistence type="predicted"/>
<dbReference type="Proteomes" id="UP000189857">
    <property type="component" value="Unassembled WGS sequence"/>
</dbReference>
<name>A0A1T4QN53_9FIRM</name>
<evidence type="ECO:0000313" key="3">
    <source>
        <dbReference type="Proteomes" id="UP000189857"/>
    </source>
</evidence>
<evidence type="ECO:0000256" key="1">
    <source>
        <dbReference type="SAM" id="Coils"/>
    </source>
</evidence>
<organism evidence="2 3">
    <name type="scientific">Eubacterium ruminantium</name>
    <dbReference type="NCBI Taxonomy" id="42322"/>
    <lineage>
        <taxon>Bacteria</taxon>
        <taxon>Bacillati</taxon>
        <taxon>Bacillota</taxon>
        <taxon>Clostridia</taxon>
        <taxon>Eubacteriales</taxon>
        <taxon>Eubacteriaceae</taxon>
        <taxon>Eubacterium</taxon>
    </lineage>
</organism>
<keyword evidence="1" id="KW-0175">Coiled coil</keyword>
<dbReference type="RefSeq" id="WP_078788237.1">
    <property type="nucleotide sequence ID" value="NZ_FMTO01000025.1"/>
</dbReference>
<gene>
    <name evidence="2" type="ORF">SAMN02745110_02458</name>
</gene>
<dbReference type="OrthoDB" id="3034970at2"/>
<dbReference type="EMBL" id="FUXA01000023">
    <property type="protein sequence ID" value="SKA05193.1"/>
    <property type="molecule type" value="Genomic_DNA"/>
</dbReference>
<evidence type="ECO:0000313" key="2">
    <source>
        <dbReference type="EMBL" id="SKA05193.1"/>
    </source>
</evidence>
<sequence length="171" mass="19707">MNDNMSQMKPIEMPKINLDLSTTYNMASTVQRQMDEMNRERMRIVQEACESRQREIRALEETAANTYETNSQLKTVIDNQNEYIQLLKKQLENDEQQLEILRALFASGEDGVIVEKEIMKIIQEQIDDKHPIWDYVKDKGGDIAVAGVTAGVPVIYRAVKTFLQTKGIRLL</sequence>
<keyword evidence="3" id="KW-1185">Reference proteome</keyword>
<dbReference type="AlphaFoldDB" id="A0A1T4QN53"/>
<protein>
    <submittedName>
        <fullName evidence="2">Uncharacterized protein</fullName>
    </submittedName>
</protein>